<protein>
    <submittedName>
        <fullName evidence="2">P22_AR N-terminal domain-containing protein</fullName>
    </submittedName>
</protein>
<name>A0A521CNN6_9BACT</name>
<dbReference type="RefSeq" id="WP_142935660.1">
    <property type="nucleotide sequence ID" value="NZ_FXTM01000014.1"/>
</dbReference>
<dbReference type="OrthoDB" id="153317at2"/>
<evidence type="ECO:0000259" key="1">
    <source>
        <dbReference type="Pfam" id="PF10547"/>
    </source>
</evidence>
<dbReference type="AlphaFoldDB" id="A0A521CNN6"/>
<dbReference type="Pfam" id="PF10547">
    <property type="entry name" value="P22_AR_N"/>
    <property type="match status" value="1"/>
</dbReference>
<dbReference type="PRINTS" id="PR01994">
    <property type="entry name" value="ANTIREPRESSR"/>
</dbReference>
<dbReference type="InterPro" id="IPR018875">
    <property type="entry name" value="Antirepressor_Ant_N"/>
</dbReference>
<organism evidence="2 3">
    <name type="scientific">Balnearium lithotrophicum</name>
    <dbReference type="NCBI Taxonomy" id="223788"/>
    <lineage>
        <taxon>Bacteria</taxon>
        <taxon>Pseudomonadati</taxon>
        <taxon>Aquificota</taxon>
        <taxon>Aquificia</taxon>
        <taxon>Desulfurobacteriales</taxon>
        <taxon>Desulfurobacteriaceae</taxon>
        <taxon>Balnearium</taxon>
    </lineage>
</organism>
<dbReference type="Proteomes" id="UP000317315">
    <property type="component" value="Unassembled WGS sequence"/>
</dbReference>
<reference evidence="2 3" key="1">
    <citation type="submission" date="2017-05" db="EMBL/GenBank/DDBJ databases">
        <authorList>
            <person name="Varghese N."/>
            <person name="Submissions S."/>
        </authorList>
    </citation>
    <scope>NUCLEOTIDE SEQUENCE [LARGE SCALE GENOMIC DNA]</scope>
    <source>
        <strain evidence="2 3">DSM 16304</strain>
    </source>
</reference>
<accession>A0A521CNN6</accession>
<evidence type="ECO:0000313" key="2">
    <source>
        <dbReference type="EMBL" id="SMO61074.1"/>
    </source>
</evidence>
<dbReference type="EMBL" id="FXTM01000014">
    <property type="protein sequence ID" value="SMO61074.1"/>
    <property type="molecule type" value="Genomic_DNA"/>
</dbReference>
<keyword evidence="3" id="KW-1185">Reference proteome</keyword>
<gene>
    <name evidence="2" type="ORF">SAMN06269117_11426</name>
</gene>
<feature type="domain" description="Antirepressor protein ant N-terminal" evidence="1">
    <location>
        <begin position="15"/>
        <end position="131"/>
    </location>
</feature>
<proteinExistence type="predicted"/>
<sequence length="212" mass="24489">MRETKPKFVVGEPTQIEFHGDYLTAVFDGETVWVAVRPLIENLGLDWSKQYRKIIADPVLSQVVAQKATTSQGKDGKTYQVKMLCLPLEYINGLLFKINPSKIPNPQVREKVILYQKECYKALYNYFIADKVERAYSFEEFVKWAELEIKTIKAKSQGIAKAARLINAVVRATKDPVLQDKLTRKVLQEFGYKDVVEEAERENPKTIQRRLF</sequence>
<evidence type="ECO:0000313" key="3">
    <source>
        <dbReference type="Proteomes" id="UP000317315"/>
    </source>
</evidence>